<evidence type="ECO:0000256" key="3">
    <source>
        <dbReference type="ARBA" id="ARBA00012975"/>
    </source>
</evidence>
<evidence type="ECO:0000256" key="2">
    <source>
        <dbReference type="ARBA" id="ARBA00004966"/>
    </source>
</evidence>
<keyword evidence="6" id="KW-0808">Transferase</keyword>
<comment type="pathway">
    <text evidence="2">Secondary metabolite biosynthesis; flavonoid biosynthesis.</text>
</comment>
<gene>
    <name evidence="6" type="primary">CHS3</name>
    <name evidence="6" type="ORF">AAHA92_05053</name>
</gene>
<dbReference type="InterPro" id="IPR011141">
    <property type="entry name" value="Polyketide_synthase_type-III"/>
</dbReference>
<protein>
    <recommendedName>
        <fullName evidence="3">chalcone synthase</fullName>
        <ecNumber evidence="3">2.3.1.74</ecNumber>
    </recommendedName>
</protein>
<dbReference type="Gene3D" id="3.40.47.10">
    <property type="match status" value="1"/>
</dbReference>
<accession>A0ABD1I4Q0</accession>
<dbReference type="Pfam" id="PF00195">
    <property type="entry name" value="Chal_sti_synt_N"/>
    <property type="match status" value="1"/>
</dbReference>
<comment type="caution">
    <text evidence="6">The sequence shown here is derived from an EMBL/GenBank/DDBJ whole genome shotgun (WGS) entry which is preliminary data.</text>
</comment>
<evidence type="ECO:0000256" key="1">
    <source>
        <dbReference type="ARBA" id="ARBA00002969"/>
    </source>
</evidence>
<evidence type="ECO:0000256" key="4">
    <source>
        <dbReference type="ARBA" id="ARBA00023241"/>
    </source>
</evidence>
<keyword evidence="6" id="KW-0012">Acyltransferase</keyword>
<dbReference type="PANTHER" id="PTHR11877:SF80">
    <property type="entry name" value="CHALCONE SYNTHASE 1"/>
    <property type="match status" value="1"/>
</dbReference>
<organism evidence="6 7">
    <name type="scientific">Salvia divinorum</name>
    <name type="common">Maria pastora</name>
    <name type="synonym">Diviner's sage</name>
    <dbReference type="NCBI Taxonomy" id="28513"/>
    <lineage>
        <taxon>Eukaryota</taxon>
        <taxon>Viridiplantae</taxon>
        <taxon>Streptophyta</taxon>
        <taxon>Embryophyta</taxon>
        <taxon>Tracheophyta</taxon>
        <taxon>Spermatophyta</taxon>
        <taxon>Magnoliopsida</taxon>
        <taxon>eudicotyledons</taxon>
        <taxon>Gunneridae</taxon>
        <taxon>Pentapetalae</taxon>
        <taxon>asterids</taxon>
        <taxon>lamiids</taxon>
        <taxon>Lamiales</taxon>
        <taxon>Lamiaceae</taxon>
        <taxon>Nepetoideae</taxon>
        <taxon>Mentheae</taxon>
        <taxon>Salviinae</taxon>
        <taxon>Salvia</taxon>
        <taxon>Salvia subgen. Calosphace</taxon>
    </lineage>
</organism>
<dbReference type="InterPro" id="IPR001099">
    <property type="entry name" value="Chalcone/stilbene_synt_N"/>
</dbReference>
<keyword evidence="4" id="KW-0284">Flavonoid biosynthesis</keyword>
<dbReference type="AlphaFoldDB" id="A0ABD1I4Q0"/>
<sequence>MATVEEFHRAQRAEGPATVPLNCIEQSMFPDYYFRVTNSEHMTDVKRKFRHMCENSTIKKRYTHLTEELVNQNPNICG</sequence>
<dbReference type="EMBL" id="JBEAFC010000003">
    <property type="protein sequence ID" value="KAL1562478.1"/>
    <property type="molecule type" value="Genomic_DNA"/>
</dbReference>
<comment type="function">
    <text evidence="1">The primary product of this enzyme is 4,2',4',6'-tetrahydroxychalcone (also termed naringenin-chalcone or chalcone) which can under specific conditions spontaneously isomerize into naringenin.</text>
</comment>
<dbReference type="GO" id="GO:0009813">
    <property type="term" value="P:flavonoid biosynthetic process"/>
    <property type="evidence" value="ECO:0007669"/>
    <property type="project" value="UniProtKB-KW"/>
</dbReference>
<evidence type="ECO:0000259" key="5">
    <source>
        <dbReference type="Pfam" id="PF00195"/>
    </source>
</evidence>
<proteinExistence type="predicted"/>
<dbReference type="SUPFAM" id="SSF53901">
    <property type="entry name" value="Thiolase-like"/>
    <property type="match status" value="1"/>
</dbReference>
<dbReference type="Proteomes" id="UP001567538">
    <property type="component" value="Unassembled WGS sequence"/>
</dbReference>
<keyword evidence="7" id="KW-1185">Reference proteome</keyword>
<dbReference type="InterPro" id="IPR016039">
    <property type="entry name" value="Thiolase-like"/>
</dbReference>
<name>A0ABD1I4Q0_SALDI</name>
<dbReference type="GO" id="GO:0016210">
    <property type="term" value="F:naringenin-chalcone synthase activity"/>
    <property type="evidence" value="ECO:0007669"/>
    <property type="project" value="UniProtKB-EC"/>
</dbReference>
<dbReference type="PANTHER" id="PTHR11877">
    <property type="entry name" value="HYDROXYMETHYLGLUTARYL-COA SYNTHASE"/>
    <property type="match status" value="1"/>
</dbReference>
<evidence type="ECO:0000313" key="6">
    <source>
        <dbReference type="EMBL" id="KAL1562478.1"/>
    </source>
</evidence>
<feature type="domain" description="Chalcone/stilbene synthase N-terminal" evidence="5">
    <location>
        <begin position="5"/>
        <end position="77"/>
    </location>
</feature>
<evidence type="ECO:0000313" key="7">
    <source>
        <dbReference type="Proteomes" id="UP001567538"/>
    </source>
</evidence>
<dbReference type="EC" id="2.3.1.74" evidence="3"/>
<reference evidence="6 7" key="1">
    <citation type="submission" date="2024-06" db="EMBL/GenBank/DDBJ databases">
        <title>A chromosome level genome sequence of Diviner's sage (Salvia divinorum).</title>
        <authorList>
            <person name="Ford S.A."/>
            <person name="Ro D.-K."/>
            <person name="Ness R.W."/>
            <person name="Phillips M.A."/>
        </authorList>
    </citation>
    <scope>NUCLEOTIDE SEQUENCE [LARGE SCALE GENOMIC DNA]</scope>
    <source>
        <strain evidence="6">SAF-2024a</strain>
        <tissue evidence="6">Leaf</tissue>
    </source>
</reference>